<name>A0ABD1P2N0_9LAMI</name>
<protein>
    <submittedName>
        <fullName evidence="1">Protein kinase protein with adenine nucleotide alpha hydrolase-like domain</fullName>
    </submittedName>
</protein>
<dbReference type="EMBL" id="JBFOLK010000034">
    <property type="protein sequence ID" value="KAL2458120.1"/>
    <property type="molecule type" value="Genomic_DNA"/>
</dbReference>
<dbReference type="Proteomes" id="UP001604336">
    <property type="component" value="Unassembled WGS sequence"/>
</dbReference>
<accession>A0ABD1P2N0</accession>
<evidence type="ECO:0000313" key="2">
    <source>
        <dbReference type="Proteomes" id="UP001604336"/>
    </source>
</evidence>
<evidence type="ECO:0000313" key="1">
    <source>
        <dbReference type="EMBL" id="KAL2458120.1"/>
    </source>
</evidence>
<gene>
    <name evidence="1" type="ORF">Adt_46098</name>
</gene>
<keyword evidence="2" id="KW-1185">Reference proteome</keyword>
<proteinExistence type="predicted"/>
<sequence>MHHIPCESLNCVKFEFLMVCFALIVRLTVGICKLCEIGVWFLGFDGLFNSYCLFILCEEGKASLLSLVKTFDSVLAAYEGFCNLKQLLDPNLINAYDYEQFEKMVFAAILCVRRAPQSCPQISLILKLLQGDPEVLEWATEQVHALEEVDSFDGEQLGTNLQSFINLALLNFEEGSASSSSTEQNILVEDYLQGRWSRSSSFD</sequence>
<reference evidence="2" key="1">
    <citation type="submission" date="2024-07" db="EMBL/GenBank/DDBJ databases">
        <title>Two chromosome-level genome assemblies of Korean endemic species Abeliophyllum distichum and Forsythia ovata (Oleaceae).</title>
        <authorList>
            <person name="Jang H."/>
        </authorList>
    </citation>
    <scope>NUCLEOTIDE SEQUENCE [LARGE SCALE GENOMIC DNA]</scope>
</reference>
<comment type="caution">
    <text evidence="1">The sequence shown here is derived from an EMBL/GenBank/DDBJ whole genome shotgun (WGS) entry which is preliminary data.</text>
</comment>
<dbReference type="AlphaFoldDB" id="A0ABD1P2N0"/>
<organism evidence="1 2">
    <name type="scientific">Abeliophyllum distichum</name>
    <dbReference type="NCBI Taxonomy" id="126358"/>
    <lineage>
        <taxon>Eukaryota</taxon>
        <taxon>Viridiplantae</taxon>
        <taxon>Streptophyta</taxon>
        <taxon>Embryophyta</taxon>
        <taxon>Tracheophyta</taxon>
        <taxon>Spermatophyta</taxon>
        <taxon>Magnoliopsida</taxon>
        <taxon>eudicotyledons</taxon>
        <taxon>Gunneridae</taxon>
        <taxon>Pentapetalae</taxon>
        <taxon>asterids</taxon>
        <taxon>lamiids</taxon>
        <taxon>Lamiales</taxon>
        <taxon>Oleaceae</taxon>
        <taxon>Forsythieae</taxon>
        <taxon>Abeliophyllum</taxon>
    </lineage>
</organism>